<sequence length="83" mass="9338">MTEETFNPDDSVFNDFFAEAGWDEVAKAPPNERRVEEITQRAISETIMKESSSFIFLGFSSAISAMIAAFFGSIKDNDEDYKP</sequence>
<keyword evidence="1" id="KW-0812">Transmembrane</keyword>
<evidence type="ECO:0000313" key="3">
    <source>
        <dbReference type="Proteomes" id="UP000644507"/>
    </source>
</evidence>
<keyword evidence="3" id="KW-1185">Reference proteome</keyword>
<feature type="transmembrane region" description="Helical" evidence="1">
    <location>
        <begin position="54"/>
        <end position="74"/>
    </location>
</feature>
<evidence type="ECO:0000256" key="1">
    <source>
        <dbReference type="SAM" id="Phobius"/>
    </source>
</evidence>
<dbReference type="EMBL" id="BMXI01000001">
    <property type="protein sequence ID" value="GHC41344.1"/>
    <property type="molecule type" value="Genomic_DNA"/>
</dbReference>
<comment type="caution">
    <text evidence="2">The sequence shown here is derived from an EMBL/GenBank/DDBJ whole genome shotgun (WGS) entry which is preliminary data.</text>
</comment>
<reference evidence="2" key="1">
    <citation type="journal article" date="2014" name="Int. J. Syst. Evol. Microbiol.">
        <title>Complete genome sequence of Corynebacterium casei LMG S-19264T (=DSM 44701T), isolated from a smear-ripened cheese.</title>
        <authorList>
            <consortium name="US DOE Joint Genome Institute (JGI-PGF)"/>
            <person name="Walter F."/>
            <person name="Albersmeier A."/>
            <person name="Kalinowski J."/>
            <person name="Ruckert C."/>
        </authorList>
    </citation>
    <scope>NUCLEOTIDE SEQUENCE</scope>
    <source>
        <strain evidence="2">KCTC 12988</strain>
    </source>
</reference>
<accession>A0A918TCV7</accession>
<evidence type="ECO:0000313" key="2">
    <source>
        <dbReference type="EMBL" id="GHC41344.1"/>
    </source>
</evidence>
<protein>
    <submittedName>
        <fullName evidence="2">Uncharacterized protein</fullName>
    </submittedName>
</protein>
<dbReference type="AlphaFoldDB" id="A0A918TCV7"/>
<organism evidence="2 3">
    <name type="scientific">Roseibacillus persicicus</name>
    <dbReference type="NCBI Taxonomy" id="454148"/>
    <lineage>
        <taxon>Bacteria</taxon>
        <taxon>Pseudomonadati</taxon>
        <taxon>Verrucomicrobiota</taxon>
        <taxon>Verrucomicrobiia</taxon>
        <taxon>Verrucomicrobiales</taxon>
        <taxon>Verrucomicrobiaceae</taxon>
        <taxon>Roseibacillus</taxon>
    </lineage>
</organism>
<proteinExistence type="predicted"/>
<gene>
    <name evidence="2" type="ORF">GCM10007100_02580</name>
</gene>
<reference evidence="2" key="2">
    <citation type="submission" date="2020-09" db="EMBL/GenBank/DDBJ databases">
        <authorList>
            <person name="Sun Q."/>
            <person name="Kim S."/>
        </authorList>
    </citation>
    <scope>NUCLEOTIDE SEQUENCE</scope>
    <source>
        <strain evidence="2">KCTC 12988</strain>
    </source>
</reference>
<keyword evidence="1" id="KW-1133">Transmembrane helix</keyword>
<keyword evidence="1" id="KW-0472">Membrane</keyword>
<dbReference type="Proteomes" id="UP000644507">
    <property type="component" value="Unassembled WGS sequence"/>
</dbReference>
<name>A0A918TCV7_9BACT</name>
<dbReference type="RefSeq" id="WP_189566598.1">
    <property type="nucleotide sequence ID" value="NZ_BMXI01000001.1"/>
</dbReference>